<gene>
    <name evidence="9" type="ORF">NE398_14075</name>
</gene>
<keyword evidence="4 6" id="KW-0238">DNA-binding</keyword>
<dbReference type="EMBL" id="JAMRYU010000014">
    <property type="protein sequence ID" value="MDC4241281.1"/>
    <property type="molecule type" value="Genomic_DNA"/>
</dbReference>
<dbReference type="GO" id="GO:0015074">
    <property type="term" value="P:DNA integration"/>
    <property type="evidence" value="ECO:0007669"/>
    <property type="project" value="UniProtKB-KW"/>
</dbReference>
<comment type="similarity">
    <text evidence="2">Belongs to the 'phage' integrase family.</text>
</comment>
<dbReference type="InterPro" id="IPR011010">
    <property type="entry name" value="DNA_brk_join_enz"/>
</dbReference>
<evidence type="ECO:0000259" key="7">
    <source>
        <dbReference type="PROSITE" id="PS51898"/>
    </source>
</evidence>
<evidence type="ECO:0000259" key="8">
    <source>
        <dbReference type="PROSITE" id="PS51900"/>
    </source>
</evidence>
<evidence type="ECO:0000256" key="4">
    <source>
        <dbReference type="ARBA" id="ARBA00023125"/>
    </source>
</evidence>
<dbReference type="PROSITE" id="PS51900">
    <property type="entry name" value="CB"/>
    <property type="match status" value="1"/>
</dbReference>
<evidence type="ECO:0000256" key="6">
    <source>
        <dbReference type="PROSITE-ProRule" id="PRU01248"/>
    </source>
</evidence>
<dbReference type="PANTHER" id="PTHR30349">
    <property type="entry name" value="PHAGE INTEGRASE-RELATED"/>
    <property type="match status" value="1"/>
</dbReference>
<dbReference type="InterPro" id="IPR028259">
    <property type="entry name" value="AP2-like_int_N"/>
</dbReference>
<dbReference type="InterPro" id="IPR013762">
    <property type="entry name" value="Integrase-like_cat_sf"/>
</dbReference>
<accession>A0A9X4B335</accession>
<dbReference type="InterPro" id="IPR010998">
    <property type="entry name" value="Integrase_recombinase_N"/>
</dbReference>
<dbReference type="PANTHER" id="PTHR30349:SF64">
    <property type="entry name" value="PROPHAGE INTEGRASE INTD-RELATED"/>
    <property type="match status" value="1"/>
</dbReference>
<dbReference type="InterPro" id="IPR002104">
    <property type="entry name" value="Integrase_catalytic"/>
</dbReference>
<keyword evidence="10" id="KW-1185">Reference proteome</keyword>
<dbReference type="InterPro" id="IPR050090">
    <property type="entry name" value="Tyrosine_recombinase_XerCD"/>
</dbReference>
<evidence type="ECO:0000256" key="3">
    <source>
        <dbReference type="ARBA" id="ARBA00022908"/>
    </source>
</evidence>
<dbReference type="Pfam" id="PF00589">
    <property type="entry name" value="Phage_integrase"/>
    <property type="match status" value="1"/>
</dbReference>
<comment type="caution">
    <text evidence="9">The sequence shown here is derived from an EMBL/GenBank/DDBJ whole genome shotgun (WGS) entry which is preliminary data.</text>
</comment>
<dbReference type="Proteomes" id="UP001141183">
    <property type="component" value="Unassembled WGS sequence"/>
</dbReference>
<evidence type="ECO:0000256" key="5">
    <source>
        <dbReference type="ARBA" id="ARBA00023172"/>
    </source>
</evidence>
<dbReference type="Gene3D" id="1.10.150.130">
    <property type="match status" value="1"/>
</dbReference>
<protein>
    <submittedName>
        <fullName evidence="9">Site-specific integrase</fullName>
    </submittedName>
</protein>
<feature type="domain" description="Core-binding (CB)" evidence="8">
    <location>
        <begin position="63"/>
        <end position="146"/>
    </location>
</feature>
<sequence length="386" mass="44226">MASYRKLSSGKWEVTIDLGRDPSTGKRVRKFKSGFKTKKEAISYANSFSVDIANGLNVIDNKILLKDFIMSWYNDYKIKTISLNTRSGYENRINNYIIPYLGEIELGKVNTATVQQFYNNLINQDLKPNTAKKIIEVLRGCFTYAKKLNLVNSLPTDIEKVPETSSKVVVWDEYQVKYFLNQIKDTWLYLPCLIISLTGLRIGELCGLRWDNVDLDEGIIHVREQVINDKKTHTLVHTKILKTNAAFRSISIPQGLINILREHMQNAPNSSSNDFVILDRSFGMCNPRNVSMDFTKKVNKYKDTLEDKTKKSKKEIKDYMQLPQISIHGLRHTHATILLLKGENVKVISERLGHTSVKITLDTYSHVLPSMKKQTADLLDSVFDDI</sequence>
<feature type="domain" description="Tyr recombinase" evidence="7">
    <location>
        <begin position="166"/>
        <end position="377"/>
    </location>
</feature>
<proteinExistence type="inferred from homology"/>
<keyword evidence="3" id="KW-0229">DNA integration</keyword>
<comment type="function">
    <text evidence="1">Site-specific tyrosine recombinase, which acts by catalyzing the cutting and rejoining of the recombining DNA molecules.</text>
</comment>
<dbReference type="Gene3D" id="1.10.443.10">
    <property type="entry name" value="Intergrase catalytic core"/>
    <property type="match status" value="1"/>
</dbReference>
<dbReference type="RefSeq" id="WP_272470505.1">
    <property type="nucleotide sequence ID" value="NZ_JAMRYU010000014.1"/>
</dbReference>
<name>A0A9X4B335_9CLOT</name>
<dbReference type="Pfam" id="PF14657">
    <property type="entry name" value="Arm-DNA-bind_4"/>
    <property type="match status" value="1"/>
</dbReference>
<evidence type="ECO:0000256" key="2">
    <source>
        <dbReference type="ARBA" id="ARBA00008857"/>
    </source>
</evidence>
<dbReference type="CDD" id="cd01189">
    <property type="entry name" value="INT_ICEBs1_C_like"/>
    <property type="match status" value="1"/>
</dbReference>
<evidence type="ECO:0000313" key="9">
    <source>
        <dbReference type="EMBL" id="MDC4241281.1"/>
    </source>
</evidence>
<dbReference type="Pfam" id="PF14659">
    <property type="entry name" value="Phage_int_SAM_3"/>
    <property type="match status" value="1"/>
</dbReference>
<dbReference type="PROSITE" id="PS51898">
    <property type="entry name" value="TYR_RECOMBINASE"/>
    <property type="match status" value="1"/>
</dbReference>
<dbReference type="AlphaFoldDB" id="A0A9X4B335"/>
<reference evidence="9" key="1">
    <citation type="submission" date="2022-05" db="EMBL/GenBank/DDBJ databases">
        <title>Draft genome sequence of Clostridium tertium strain CP3 isolated from Peru.</title>
        <authorList>
            <person name="Hurtado R."/>
            <person name="Lima L."/>
            <person name="Sousa T."/>
            <person name="Jaiswal A.K."/>
            <person name="Tiwari S."/>
            <person name="Maturrano L."/>
            <person name="Brenig B."/>
            <person name="Azevedo V."/>
        </authorList>
    </citation>
    <scope>NUCLEOTIDE SEQUENCE</scope>
    <source>
        <strain evidence="9">CP3</strain>
    </source>
</reference>
<evidence type="ECO:0000256" key="1">
    <source>
        <dbReference type="ARBA" id="ARBA00003283"/>
    </source>
</evidence>
<dbReference type="GO" id="GO:0006310">
    <property type="term" value="P:DNA recombination"/>
    <property type="evidence" value="ECO:0007669"/>
    <property type="project" value="UniProtKB-KW"/>
</dbReference>
<dbReference type="InterPro" id="IPR044068">
    <property type="entry name" value="CB"/>
</dbReference>
<dbReference type="InterPro" id="IPR004107">
    <property type="entry name" value="Integrase_SAM-like_N"/>
</dbReference>
<dbReference type="GO" id="GO:0003677">
    <property type="term" value="F:DNA binding"/>
    <property type="evidence" value="ECO:0007669"/>
    <property type="project" value="UniProtKB-UniRule"/>
</dbReference>
<organism evidence="9 10">
    <name type="scientific">Clostridium tertium</name>
    <dbReference type="NCBI Taxonomy" id="1559"/>
    <lineage>
        <taxon>Bacteria</taxon>
        <taxon>Bacillati</taxon>
        <taxon>Bacillota</taxon>
        <taxon>Clostridia</taxon>
        <taxon>Eubacteriales</taxon>
        <taxon>Clostridiaceae</taxon>
        <taxon>Clostridium</taxon>
    </lineage>
</organism>
<keyword evidence="5" id="KW-0233">DNA recombination</keyword>
<dbReference type="SUPFAM" id="SSF56349">
    <property type="entry name" value="DNA breaking-rejoining enzymes"/>
    <property type="match status" value="1"/>
</dbReference>
<evidence type="ECO:0000313" key="10">
    <source>
        <dbReference type="Proteomes" id="UP001141183"/>
    </source>
</evidence>